<organism evidence="1 2">
    <name type="scientific">Budvicia aquatica</name>
    <dbReference type="NCBI Taxonomy" id="82979"/>
    <lineage>
        <taxon>Bacteria</taxon>
        <taxon>Pseudomonadati</taxon>
        <taxon>Pseudomonadota</taxon>
        <taxon>Gammaproteobacteria</taxon>
        <taxon>Enterobacterales</taxon>
        <taxon>Budviciaceae</taxon>
        <taxon>Budvicia</taxon>
    </lineage>
</organism>
<evidence type="ECO:0000313" key="2">
    <source>
        <dbReference type="Proteomes" id="UP000373449"/>
    </source>
</evidence>
<name>A0A484ZYV4_9GAMM</name>
<dbReference type="OrthoDB" id="6174079at2"/>
<evidence type="ECO:0000313" key="1">
    <source>
        <dbReference type="EMBL" id="VFS52533.1"/>
    </source>
</evidence>
<protein>
    <submittedName>
        <fullName evidence="1">Uncharacterized protein</fullName>
    </submittedName>
</protein>
<accession>A0A484ZYV4</accession>
<dbReference type="RefSeq" id="WP_051323363.1">
    <property type="nucleotide sequence ID" value="NZ_CAADJA010000002.1"/>
</dbReference>
<dbReference type="AlphaFoldDB" id="A0A484ZYV4"/>
<sequence length="212" mass="24448">MTVDKRQIFRNHRTAWTIHELQFLETHYGIMMTADIAAQLGRTLVAIRLAARQLGCSQEQNGPWTDEEKAIIHTHYADGRGIAYVSQLLPGRKRKTIFAMARELGVKSARNWQPYECQILTEYYPDIGVKVAEKLPGRTADAVKIKAMALGVKYRGKAEGEIRLVKWSDEEWRLLEKNLHLPYPELVMLFPHRSQDALEKAKARLKKRIAKR</sequence>
<dbReference type="EMBL" id="CAADJA010000002">
    <property type="protein sequence ID" value="VFS52533.1"/>
    <property type="molecule type" value="Genomic_DNA"/>
</dbReference>
<gene>
    <name evidence="1" type="ORF">NCTC12282_05868</name>
</gene>
<proteinExistence type="predicted"/>
<reference evidence="1 2" key="1">
    <citation type="submission" date="2019-03" db="EMBL/GenBank/DDBJ databases">
        <authorList>
            <consortium name="Pathogen Informatics"/>
        </authorList>
    </citation>
    <scope>NUCLEOTIDE SEQUENCE [LARGE SCALE GENOMIC DNA]</scope>
    <source>
        <strain evidence="1 2">NCTC12282</strain>
    </source>
</reference>
<dbReference type="Proteomes" id="UP000373449">
    <property type="component" value="Unassembled WGS sequence"/>
</dbReference>